<reference evidence="2" key="1">
    <citation type="submission" date="2022-07" db="EMBL/GenBank/DDBJ databases">
        <title>The genome of Lyophyllum shimeji provides insight into the initial evolution of ectomycorrhizal fungal genome.</title>
        <authorList>
            <person name="Kobayashi Y."/>
            <person name="Shibata T."/>
            <person name="Hirakawa H."/>
            <person name="Shigenobu S."/>
            <person name="Nishiyama T."/>
            <person name="Yamada A."/>
            <person name="Hasebe M."/>
            <person name="Kawaguchi M."/>
        </authorList>
    </citation>
    <scope>NUCLEOTIDE SEQUENCE</scope>
    <source>
        <strain evidence="2">AT787</strain>
    </source>
</reference>
<proteinExistence type="predicted"/>
<evidence type="ECO:0000313" key="2">
    <source>
        <dbReference type="EMBL" id="GLB37753.1"/>
    </source>
</evidence>
<dbReference type="AlphaFoldDB" id="A0A9P3PKU1"/>
<comment type="caution">
    <text evidence="2">The sequence shown here is derived from an EMBL/GenBank/DDBJ whole genome shotgun (WGS) entry which is preliminary data.</text>
</comment>
<keyword evidence="3" id="KW-1185">Reference proteome</keyword>
<accession>A0A9P3PKU1</accession>
<gene>
    <name evidence="2" type="ORF">LshimejAT787_0408040</name>
</gene>
<evidence type="ECO:0000313" key="3">
    <source>
        <dbReference type="Proteomes" id="UP001063166"/>
    </source>
</evidence>
<dbReference type="EMBL" id="BRPK01000004">
    <property type="protein sequence ID" value="GLB37753.1"/>
    <property type="molecule type" value="Genomic_DNA"/>
</dbReference>
<name>A0A9P3PKU1_LYOSH</name>
<feature type="region of interest" description="Disordered" evidence="1">
    <location>
        <begin position="129"/>
        <end position="168"/>
    </location>
</feature>
<protein>
    <submittedName>
        <fullName evidence="2">Uncharacterized protein</fullName>
    </submittedName>
</protein>
<organism evidence="2 3">
    <name type="scientific">Lyophyllum shimeji</name>
    <name type="common">Hon-shimeji</name>
    <name type="synonym">Tricholoma shimeji</name>
    <dbReference type="NCBI Taxonomy" id="47721"/>
    <lineage>
        <taxon>Eukaryota</taxon>
        <taxon>Fungi</taxon>
        <taxon>Dikarya</taxon>
        <taxon>Basidiomycota</taxon>
        <taxon>Agaricomycotina</taxon>
        <taxon>Agaricomycetes</taxon>
        <taxon>Agaricomycetidae</taxon>
        <taxon>Agaricales</taxon>
        <taxon>Tricholomatineae</taxon>
        <taxon>Lyophyllaceae</taxon>
        <taxon>Lyophyllum</taxon>
    </lineage>
</organism>
<dbReference type="Proteomes" id="UP001063166">
    <property type="component" value="Unassembled WGS sequence"/>
</dbReference>
<evidence type="ECO:0000256" key="1">
    <source>
        <dbReference type="SAM" id="MobiDB-lite"/>
    </source>
</evidence>
<sequence length="193" mass="21027">MTSGARPSLRCAIHALQACEAELKSLIQDSISTSALDPCLGAVKIYHHDFPCLLRLLDPSIHTHGLLQASCLVMSWIRPENMKHPDPPMTKGLGNIIHGCDLPQGRLASQEMQPQRRLVRNQIPDDSTVSTWGITQRRRGSYGSSARPGNPSDNYVGPSEVNHFPESAPTNDVVGVAVPHVYPGLSQLMLNHG</sequence>